<name>A0ABY4ZNM1_9CAUL</name>
<keyword evidence="2" id="KW-0238">DNA-binding</keyword>
<gene>
    <name evidence="2" type="ORF">MZV50_16395</name>
</gene>
<dbReference type="InterPro" id="IPR018640">
    <property type="entry name" value="DUF2063"/>
</dbReference>
<dbReference type="Proteomes" id="UP001057520">
    <property type="component" value="Chromosome"/>
</dbReference>
<evidence type="ECO:0000313" key="3">
    <source>
        <dbReference type="Proteomes" id="UP001057520"/>
    </source>
</evidence>
<evidence type="ECO:0000313" key="2">
    <source>
        <dbReference type="EMBL" id="USQ94181.1"/>
    </source>
</evidence>
<evidence type="ECO:0000259" key="1">
    <source>
        <dbReference type="Pfam" id="PF09836"/>
    </source>
</evidence>
<dbReference type="Pfam" id="PF09836">
    <property type="entry name" value="DUF2063"/>
    <property type="match status" value="1"/>
</dbReference>
<keyword evidence="3" id="KW-1185">Reference proteome</keyword>
<organism evidence="2 3">
    <name type="scientific">Caulobacter segnis</name>
    <dbReference type="NCBI Taxonomy" id="88688"/>
    <lineage>
        <taxon>Bacteria</taxon>
        <taxon>Pseudomonadati</taxon>
        <taxon>Pseudomonadota</taxon>
        <taxon>Alphaproteobacteria</taxon>
        <taxon>Caulobacterales</taxon>
        <taxon>Caulobacteraceae</taxon>
        <taxon>Caulobacter</taxon>
    </lineage>
</organism>
<accession>A0ABY4ZNM1</accession>
<dbReference type="EMBL" id="CP096040">
    <property type="protein sequence ID" value="USQ94181.1"/>
    <property type="molecule type" value="Genomic_DNA"/>
</dbReference>
<proteinExistence type="predicted"/>
<sequence length="248" mass="26604">MSLLAIQRGLRDHILANRADRPEAVAASGEAGLAVYRHAYRAQLAACLRDTFEQTWSWLGDEGFDAAALTHIAAHPPRGWTLDAYGEDFPQTLAGLYPDDPDVAELAWLDWSLRRAFDGPDADPITPEALAHVDWDSAALALSPTLAIGAVATNSAAIWGALADGQAPPPVERLPAPAAIRVWRQGLSPRYRTIDAFEQQALSMVLEGRGFAQLCEQLAADDDAERAIEQVGGLLGAWLQDGLVCSTG</sequence>
<reference evidence="2 3" key="1">
    <citation type="submission" date="2022-04" db="EMBL/GenBank/DDBJ databases">
        <title>Genome sequence of soybean root-associated Caulobacter segnis RL271.</title>
        <authorList>
            <person name="Longley R."/>
            <person name="Bonito G."/>
            <person name="Trigodet F."/>
            <person name="Crosson S."/>
            <person name="Fiebig A."/>
        </authorList>
    </citation>
    <scope>NUCLEOTIDE SEQUENCE [LARGE SCALE GENOMIC DNA]</scope>
    <source>
        <strain evidence="2 3">RL271</strain>
    </source>
</reference>
<feature type="domain" description="Putative DNA-binding" evidence="1">
    <location>
        <begin position="6"/>
        <end position="91"/>
    </location>
</feature>
<dbReference type="GO" id="GO:0003677">
    <property type="term" value="F:DNA binding"/>
    <property type="evidence" value="ECO:0007669"/>
    <property type="project" value="UniProtKB-KW"/>
</dbReference>
<protein>
    <submittedName>
        <fullName evidence="2">DNA-binding domain-containing protein</fullName>
    </submittedName>
</protein>